<dbReference type="Proteomes" id="UP001159363">
    <property type="component" value="Chromosome 15"/>
</dbReference>
<dbReference type="EMBL" id="JARBHB010000016">
    <property type="protein sequence ID" value="KAJ8866216.1"/>
    <property type="molecule type" value="Genomic_DNA"/>
</dbReference>
<gene>
    <name evidence="1" type="ORF">PR048_032059</name>
</gene>
<evidence type="ECO:0000313" key="1">
    <source>
        <dbReference type="EMBL" id="KAJ8866216.1"/>
    </source>
</evidence>
<organism evidence="1 2">
    <name type="scientific">Dryococelus australis</name>
    <dbReference type="NCBI Taxonomy" id="614101"/>
    <lineage>
        <taxon>Eukaryota</taxon>
        <taxon>Metazoa</taxon>
        <taxon>Ecdysozoa</taxon>
        <taxon>Arthropoda</taxon>
        <taxon>Hexapoda</taxon>
        <taxon>Insecta</taxon>
        <taxon>Pterygota</taxon>
        <taxon>Neoptera</taxon>
        <taxon>Polyneoptera</taxon>
        <taxon>Phasmatodea</taxon>
        <taxon>Verophasmatodea</taxon>
        <taxon>Anareolatae</taxon>
        <taxon>Phasmatidae</taxon>
        <taxon>Eurycanthinae</taxon>
        <taxon>Dryococelus</taxon>
    </lineage>
</organism>
<accession>A0ABQ9G3Z9</accession>
<comment type="caution">
    <text evidence="1">The sequence shown here is derived from an EMBL/GenBank/DDBJ whole genome shotgun (WGS) entry which is preliminary data.</text>
</comment>
<keyword evidence="2" id="KW-1185">Reference proteome</keyword>
<name>A0ABQ9G3Z9_9NEOP</name>
<evidence type="ECO:0000313" key="2">
    <source>
        <dbReference type="Proteomes" id="UP001159363"/>
    </source>
</evidence>
<sequence>MLDDKTVAYPCLPQHEKMSYCTSYERIFCSLNKYIYIEATVVERLARSPPTKANRWESCRTMPLVGGFSLGSPVSLTPSFRRRSIFTSITLIGSEDFDTDILAHEGATVPVVARALVSHHSEAGSSPGVPLLDFRTW</sequence>
<reference evidence="1 2" key="1">
    <citation type="submission" date="2023-02" db="EMBL/GenBank/DDBJ databases">
        <title>LHISI_Scaffold_Assembly.</title>
        <authorList>
            <person name="Stuart O.P."/>
            <person name="Cleave R."/>
            <person name="Magrath M.J.L."/>
            <person name="Mikheyev A.S."/>
        </authorList>
    </citation>
    <scope>NUCLEOTIDE SEQUENCE [LARGE SCALE GENOMIC DNA]</scope>
    <source>
        <strain evidence="1">Daus_M_001</strain>
        <tissue evidence="1">Leg muscle</tissue>
    </source>
</reference>
<protein>
    <submittedName>
        <fullName evidence="1">Uncharacterized protein</fullName>
    </submittedName>
</protein>
<proteinExistence type="predicted"/>